<dbReference type="AlphaFoldDB" id="A0A0K1Q756"/>
<accession>A0A0K1Q756</accession>
<dbReference type="KEGG" id="llu:AKJ09_08329"/>
<protein>
    <submittedName>
        <fullName evidence="1">Uncharacterized protein</fullName>
    </submittedName>
</protein>
<dbReference type="Proteomes" id="UP000064967">
    <property type="component" value="Chromosome"/>
</dbReference>
<evidence type="ECO:0000313" key="2">
    <source>
        <dbReference type="Proteomes" id="UP000064967"/>
    </source>
</evidence>
<proteinExistence type="predicted"/>
<organism evidence="1 2">
    <name type="scientific">Labilithrix luteola</name>
    <dbReference type="NCBI Taxonomy" id="1391654"/>
    <lineage>
        <taxon>Bacteria</taxon>
        <taxon>Pseudomonadati</taxon>
        <taxon>Myxococcota</taxon>
        <taxon>Polyangia</taxon>
        <taxon>Polyangiales</taxon>
        <taxon>Labilitrichaceae</taxon>
        <taxon>Labilithrix</taxon>
    </lineage>
</organism>
<name>A0A0K1Q756_9BACT</name>
<gene>
    <name evidence="1" type="ORF">AKJ09_08329</name>
</gene>
<dbReference type="STRING" id="1391654.AKJ09_08329"/>
<reference evidence="1 2" key="1">
    <citation type="submission" date="2015-08" db="EMBL/GenBank/DDBJ databases">
        <authorList>
            <person name="Babu N.S."/>
            <person name="Beckwith C.J."/>
            <person name="Beseler K.G."/>
            <person name="Brison A."/>
            <person name="Carone J.V."/>
            <person name="Caskin T.P."/>
            <person name="Diamond M."/>
            <person name="Durham M.E."/>
            <person name="Foxe J.M."/>
            <person name="Go M."/>
            <person name="Henderson B.A."/>
            <person name="Jones I.B."/>
            <person name="McGettigan J.A."/>
            <person name="Micheletti S.J."/>
            <person name="Nasrallah M.E."/>
            <person name="Ortiz D."/>
            <person name="Piller C.R."/>
            <person name="Privatt S.R."/>
            <person name="Schneider S.L."/>
            <person name="Sharp S."/>
            <person name="Smith T.C."/>
            <person name="Stanton J.D."/>
            <person name="Ullery H.E."/>
            <person name="Wilson R.J."/>
            <person name="Serrano M.G."/>
            <person name="Buck G."/>
            <person name="Lee V."/>
            <person name="Wang Y."/>
            <person name="Carvalho R."/>
            <person name="Voegtly L."/>
            <person name="Shi R."/>
            <person name="Duckworth R."/>
            <person name="Johnson A."/>
            <person name="Loviza R."/>
            <person name="Walstead R."/>
            <person name="Shah Z."/>
            <person name="Kiflezghi M."/>
            <person name="Wade K."/>
            <person name="Ball S.L."/>
            <person name="Bradley K.W."/>
            <person name="Asai D.J."/>
            <person name="Bowman C.A."/>
            <person name="Russell D.A."/>
            <person name="Pope W.H."/>
            <person name="Jacobs-Sera D."/>
            <person name="Hendrix R.W."/>
            <person name="Hatfull G.F."/>
        </authorList>
    </citation>
    <scope>NUCLEOTIDE SEQUENCE [LARGE SCALE GENOMIC DNA]</scope>
    <source>
        <strain evidence="1 2">DSM 27648</strain>
    </source>
</reference>
<dbReference type="EMBL" id="CP012333">
    <property type="protein sequence ID" value="AKV01666.1"/>
    <property type="molecule type" value="Genomic_DNA"/>
</dbReference>
<sequence length="73" mass="7990">MHTAEAVRAKTFNIRFSEEELGRLDKVAEHYALTAAGVIRMLVKREADEIDAKRAAIAAAAAPSRPARKKTAK</sequence>
<keyword evidence="2" id="KW-1185">Reference proteome</keyword>
<evidence type="ECO:0000313" key="1">
    <source>
        <dbReference type="EMBL" id="AKV01666.1"/>
    </source>
</evidence>